<dbReference type="InterPro" id="IPR029063">
    <property type="entry name" value="SAM-dependent_MTases_sf"/>
</dbReference>
<dbReference type="SUPFAM" id="SSF53335">
    <property type="entry name" value="S-adenosyl-L-methionine-dependent methyltransferases"/>
    <property type="match status" value="1"/>
</dbReference>
<keyword evidence="2" id="KW-0808">Transferase</keyword>
<dbReference type="RefSeq" id="WP_092431559.1">
    <property type="nucleotide sequence ID" value="NZ_FNCL01000038.1"/>
</dbReference>
<dbReference type="Proteomes" id="UP000199392">
    <property type="component" value="Unassembled WGS sequence"/>
</dbReference>
<reference evidence="3" key="1">
    <citation type="submission" date="2016-10" db="EMBL/GenBank/DDBJ databases">
        <authorList>
            <person name="Varghese N."/>
            <person name="Submissions S."/>
        </authorList>
    </citation>
    <scope>NUCLEOTIDE SEQUENCE [LARGE SCALE GENOMIC DNA]</scope>
    <source>
        <strain evidence="3">DSM 26894</strain>
    </source>
</reference>
<name>A0A1I6WPC3_9RHOB</name>
<dbReference type="AlphaFoldDB" id="A0A1I6WPC3"/>
<dbReference type="STRING" id="311180.SAMN04488050_1325"/>
<evidence type="ECO:0000313" key="2">
    <source>
        <dbReference type="EMBL" id="SFT27511.1"/>
    </source>
</evidence>
<organism evidence="2 3">
    <name type="scientific">Alloyangia pacifica</name>
    <dbReference type="NCBI Taxonomy" id="311180"/>
    <lineage>
        <taxon>Bacteria</taxon>
        <taxon>Pseudomonadati</taxon>
        <taxon>Pseudomonadota</taxon>
        <taxon>Alphaproteobacteria</taxon>
        <taxon>Rhodobacterales</taxon>
        <taxon>Roseobacteraceae</taxon>
        <taxon>Alloyangia</taxon>
    </lineage>
</organism>
<accession>A0A1I6WPC3</accession>
<sequence length="254" mass="27333">MSVVLAEGVADIGSEFADLDPSTDRYARRFQGPAGEWLLSCQTKALRCLCAPYPGASVLDVGGGHAQVATPLLDDGHEVCVYASSQEALGQMRGLHRPGLTTEVGPLRALPYADRSFDVVTSFRILAHVGDWQAFLGELCRVSRRAVIVDFPIASGANALEPLLFGLKKRLEGDTRRFQTMSRPQILKTLAVAGFAPQGEIGQFVLPMVVHRKLARPALSARLEAKLRALRLDRSLGTPVVLCAARDSAGMRAG</sequence>
<feature type="domain" description="Methyltransferase type 11" evidence="1">
    <location>
        <begin position="59"/>
        <end position="144"/>
    </location>
</feature>
<keyword evidence="2" id="KW-0489">Methyltransferase</keyword>
<dbReference type="Pfam" id="PF08241">
    <property type="entry name" value="Methyltransf_11"/>
    <property type="match status" value="1"/>
</dbReference>
<dbReference type="EMBL" id="FOZW01000032">
    <property type="protein sequence ID" value="SFT27511.1"/>
    <property type="molecule type" value="Genomic_DNA"/>
</dbReference>
<evidence type="ECO:0000313" key="3">
    <source>
        <dbReference type="Proteomes" id="UP000199392"/>
    </source>
</evidence>
<evidence type="ECO:0000259" key="1">
    <source>
        <dbReference type="Pfam" id="PF08241"/>
    </source>
</evidence>
<dbReference type="GO" id="GO:0032259">
    <property type="term" value="P:methylation"/>
    <property type="evidence" value="ECO:0007669"/>
    <property type="project" value="UniProtKB-KW"/>
</dbReference>
<gene>
    <name evidence="2" type="ORF">SAMN04488050_1325</name>
</gene>
<dbReference type="Gene3D" id="3.40.50.150">
    <property type="entry name" value="Vaccinia Virus protein VP39"/>
    <property type="match status" value="1"/>
</dbReference>
<dbReference type="GO" id="GO:0008757">
    <property type="term" value="F:S-adenosylmethionine-dependent methyltransferase activity"/>
    <property type="evidence" value="ECO:0007669"/>
    <property type="project" value="InterPro"/>
</dbReference>
<dbReference type="InterPro" id="IPR013216">
    <property type="entry name" value="Methyltransf_11"/>
</dbReference>
<proteinExistence type="predicted"/>
<dbReference type="OrthoDB" id="528104at2"/>
<protein>
    <submittedName>
        <fullName evidence="2">Methyltransferase domain-containing protein</fullName>
    </submittedName>
</protein>
<keyword evidence="3" id="KW-1185">Reference proteome</keyword>